<sequence>MAEAIKNMFNQEYLRTVGLKVQSVHQDFHIDAFAEDVQREPWTDLEMMNRIDKITETLRMHLPADYEEAVTILAEAADAKGASGYMFFPHFVAKYGIDHWETSMIMLRRFTPHASSEFAVRPFIEKDPSEMVKVMKEWASSEDEHVRRLASEGSRPRLPWGKTLSRFIKDPTKTTAILELLKEDPSKYVRKSVANHLNDFSKDHPNYVLKLAKSWQGKSEQTDWIIRHGCRTLIRKSLPEAYELFGYSGQVRDGVLNIEPPSIVIGESITMHYGFTIEQAGLMRVEYGIQFVKANGKQSEKKFLLVERTYRTGEIVERERTHSFADLSTRKHYPGTHIVTIYVNGIAVSESSINVMKK</sequence>
<gene>
    <name evidence="1" type="ORF">JOD17_001986</name>
</gene>
<dbReference type="EMBL" id="JAFBEC010000005">
    <property type="protein sequence ID" value="MBM7632892.1"/>
    <property type="molecule type" value="Genomic_DNA"/>
</dbReference>
<evidence type="ECO:0000313" key="2">
    <source>
        <dbReference type="Proteomes" id="UP000741863"/>
    </source>
</evidence>
<dbReference type="SUPFAM" id="SSF48371">
    <property type="entry name" value="ARM repeat"/>
    <property type="match status" value="1"/>
</dbReference>
<accession>A0ABS2PC78</accession>
<reference evidence="1 2" key="1">
    <citation type="submission" date="2021-01" db="EMBL/GenBank/DDBJ databases">
        <title>Genomic Encyclopedia of Type Strains, Phase IV (KMG-IV): sequencing the most valuable type-strain genomes for metagenomic binning, comparative biology and taxonomic classification.</title>
        <authorList>
            <person name="Goeker M."/>
        </authorList>
    </citation>
    <scope>NUCLEOTIDE SEQUENCE [LARGE SCALE GENOMIC DNA]</scope>
    <source>
        <strain evidence="1 2">DSM 25540</strain>
    </source>
</reference>
<dbReference type="InterPro" id="IPR014825">
    <property type="entry name" value="DNA_alkylation"/>
</dbReference>
<dbReference type="Proteomes" id="UP000741863">
    <property type="component" value="Unassembled WGS sequence"/>
</dbReference>
<comment type="caution">
    <text evidence="1">The sequence shown here is derived from an EMBL/GenBank/DDBJ whole genome shotgun (WGS) entry which is preliminary data.</text>
</comment>
<evidence type="ECO:0000313" key="1">
    <source>
        <dbReference type="EMBL" id="MBM7632892.1"/>
    </source>
</evidence>
<organism evidence="1 2">
    <name type="scientific">Geomicrobium sediminis</name>
    <dbReference type="NCBI Taxonomy" id="1347788"/>
    <lineage>
        <taxon>Bacteria</taxon>
        <taxon>Bacillati</taxon>
        <taxon>Bacillota</taxon>
        <taxon>Bacilli</taxon>
        <taxon>Bacillales</taxon>
        <taxon>Geomicrobium</taxon>
    </lineage>
</organism>
<dbReference type="RefSeq" id="WP_204697359.1">
    <property type="nucleotide sequence ID" value="NZ_JAFBEC010000005.1"/>
</dbReference>
<proteinExistence type="predicted"/>
<keyword evidence="2" id="KW-1185">Reference proteome</keyword>
<dbReference type="InterPro" id="IPR016024">
    <property type="entry name" value="ARM-type_fold"/>
</dbReference>
<protein>
    <submittedName>
        <fullName evidence="1">3-methyladenine DNA glycosylase AlkC</fullName>
    </submittedName>
</protein>
<name>A0ABS2PC78_9BACL</name>
<dbReference type="Gene3D" id="1.25.40.290">
    <property type="entry name" value="ARM repeat domains"/>
    <property type="match status" value="1"/>
</dbReference>
<dbReference type="Pfam" id="PF08713">
    <property type="entry name" value="DNA_alkylation"/>
    <property type="match status" value="1"/>
</dbReference>